<keyword evidence="5" id="KW-1185">Reference proteome</keyword>
<evidence type="ECO:0000259" key="3">
    <source>
        <dbReference type="Pfam" id="PF22929"/>
    </source>
</evidence>
<sequence>MVEWPQSHSVVLDMRIVHAVMELLSHNQHSESSMGVTNQLLELWFPESRDLPVGCMFTNSDLADLFTDSLRRKMLQTGNTRLISAALSDVTIAQLILYFQSFGLPVNAVNSILKLLDQFSQKEPQAVKTAAEAQKQYLSQLLGTQRLRGVSGGVVFATILDKDGSETMDTSEPYSAVKTKRSGKVSRTLSTLESRNVKVMDADLHSFVHMKLCNETSCKEGLMVAQHTLVTDPSRRTHFIQVLVEVMSGSDKSRLITALNSAPHLSAALLRLLGVKTTETEKSITSKLFEMLRNESILSKTVQSTVKSVCSKLSSFSATSLDNASAFSQQMVNLCVSNKRAEAIETCIKQAYRLQRGQESKAMLGLIIDWLELLDPEIDNLCTELQDKMLFGQGAASAGAVGGHTSPQSKSTLAGPAYLRSLLTHQARWSTIRKTIDRLLSADRVSQWTPSSVLDFLAVCISHPKLYQGREQRKSKKSVSENVLCLTREQTQMVAHLICLEGESLSPSENDRTAVTSTHRIQLLLDCCIDESVLHSLILYLESQAVSSYQYSINNRRLLVSLYTQRPEIIHWLGDPSILQKDMTLVLNGSCTLDSEIHSALSTLGRVKAGKKYAVSSSDATLACRKLASLHPLLFHRHVSMMSSLLGGRAQFVFGEFLHRNMLLLHTNILGLVELLQPHIYLHPQFPDIVESYFNVIKIHGTQNDDVLAALIIKFIAILCKFFSCLPDLCIRTISQYKDLLNLLQNDSKYNKNQSLKSLATATCMPQAIESPSCSDLLSGGFVLTVPSESNTFTSEQMKATLRKLGKDSPTEDILSALGDLEQTSKKVIDVLSHCLDEFKRLILSLNKQIRESTFKLITRYCRHNPRVATDFLTPVLACLEHDNTDISATALTYVADLALLLFQDDRQKMLDVAFKTAALRNSADSIKSIKQIVRVVSTNVFSNQT</sequence>
<dbReference type="GO" id="GO:0034474">
    <property type="term" value="P:U2 snRNA 3'-end processing"/>
    <property type="evidence" value="ECO:0007669"/>
    <property type="project" value="InterPro"/>
</dbReference>
<gene>
    <name evidence="4" type="ORF">EB796_009264</name>
</gene>
<feature type="domain" description="Integrator complex subunit 1 R3" evidence="1">
    <location>
        <begin position="593"/>
        <end position="748"/>
    </location>
</feature>
<dbReference type="Pfam" id="PF22928">
    <property type="entry name" value="INTS1_R4"/>
    <property type="match status" value="1"/>
</dbReference>
<dbReference type="AlphaFoldDB" id="A0A7J7K1E2"/>
<evidence type="ECO:0000313" key="5">
    <source>
        <dbReference type="Proteomes" id="UP000593567"/>
    </source>
</evidence>
<dbReference type="Pfam" id="PF22929">
    <property type="entry name" value="INTS1_INTS2-bd"/>
    <property type="match status" value="1"/>
</dbReference>
<dbReference type="EMBL" id="VXIV02001507">
    <property type="protein sequence ID" value="KAF6032450.1"/>
    <property type="molecule type" value="Genomic_DNA"/>
</dbReference>
<dbReference type="SUPFAM" id="SSF48371">
    <property type="entry name" value="ARM repeat"/>
    <property type="match status" value="1"/>
</dbReference>
<feature type="domain" description="Integrator complex subunit 1 R4" evidence="2">
    <location>
        <begin position="803"/>
        <end position="901"/>
    </location>
</feature>
<evidence type="ECO:0000259" key="2">
    <source>
        <dbReference type="Pfam" id="PF22928"/>
    </source>
</evidence>
<dbReference type="InterPro" id="IPR016024">
    <property type="entry name" value="ARM-type_fold"/>
</dbReference>
<evidence type="ECO:0000259" key="1">
    <source>
        <dbReference type="Pfam" id="PF22927"/>
    </source>
</evidence>
<accession>A0A7J7K1E2</accession>
<dbReference type="PANTHER" id="PTHR21224:SF1">
    <property type="entry name" value="INTEGRATOR COMPLEX SUBUNIT 1"/>
    <property type="match status" value="1"/>
</dbReference>
<dbReference type="InterPro" id="IPR038902">
    <property type="entry name" value="INTS1"/>
</dbReference>
<dbReference type="GO" id="GO:0032039">
    <property type="term" value="C:integrator complex"/>
    <property type="evidence" value="ECO:0007669"/>
    <property type="project" value="InterPro"/>
</dbReference>
<dbReference type="Proteomes" id="UP000593567">
    <property type="component" value="Unassembled WGS sequence"/>
</dbReference>
<dbReference type="InterPro" id="IPR053966">
    <property type="entry name" value="INTS1_INTS2-bd"/>
</dbReference>
<dbReference type="InterPro" id="IPR053965">
    <property type="entry name" value="INTS1_R4"/>
</dbReference>
<dbReference type="PANTHER" id="PTHR21224">
    <property type="entry name" value="INTEGRATOR COMPLEX SUBUNIT 1"/>
    <property type="match status" value="1"/>
</dbReference>
<evidence type="ECO:0000313" key="4">
    <source>
        <dbReference type="EMBL" id="KAF6032450.1"/>
    </source>
</evidence>
<feature type="domain" description="Integrator complex subunit 1 INTS2-binding" evidence="3">
    <location>
        <begin position="1"/>
        <end position="156"/>
    </location>
</feature>
<dbReference type="Pfam" id="PF22927">
    <property type="entry name" value="INT1_R3"/>
    <property type="match status" value="1"/>
</dbReference>
<organism evidence="4 5">
    <name type="scientific">Bugula neritina</name>
    <name type="common">Brown bryozoan</name>
    <name type="synonym">Sertularia neritina</name>
    <dbReference type="NCBI Taxonomy" id="10212"/>
    <lineage>
        <taxon>Eukaryota</taxon>
        <taxon>Metazoa</taxon>
        <taxon>Spiralia</taxon>
        <taxon>Lophotrochozoa</taxon>
        <taxon>Bryozoa</taxon>
        <taxon>Gymnolaemata</taxon>
        <taxon>Cheilostomatida</taxon>
        <taxon>Flustrina</taxon>
        <taxon>Buguloidea</taxon>
        <taxon>Bugulidae</taxon>
        <taxon>Bugula</taxon>
    </lineage>
</organism>
<proteinExistence type="predicted"/>
<dbReference type="InterPro" id="IPR053964">
    <property type="entry name" value="INT1_R3"/>
</dbReference>
<reference evidence="4" key="1">
    <citation type="submission" date="2020-06" db="EMBL/GenBank/DDBJ databases">
        <title>Draft genome of Bugula neritina, a colonial animal packing powerful symbionts and potential medicines.</title>
        <authorList>
            <person name="Rayko M."/>
        </authorList>
    </citation>
    <scope>NUCLEOTIDE SEQUENCE [LARGE SCALE GENOMIC DNA]</scope>
    <source>
        <strain evidence="4">Kwan_BN1</strain>
    </source>
</reference>
<name>A0A7J7K1E2_BUGNE</name>
<dbReference type="OrthoDB" id="19938at2759"/>
<protein>
    <submittedName>
        <fullName evidence="4">INTS1</fullName>
    </submittedName>
</protein>
<comment type="caution">
    <text evidence="4">The sequence shown here is derived from an EMBL/GenBank/DDBJ whole genome shotgun (WGS) entry which is preliminary data.</text>
</comment>